<protein>
    <recommendedName>
        <fullName evidence="4">Phospholipase A2 domain-containing protein</fullName>
    </recommendedName>
</protein>
<feature type="signal peptide" evidence="1">
    <location>
        <begin position="1"/>
        <end position="19"/>
    </location>
</feature>
<accession>A0A420YFH4</accession>
<organism evidence="2 3">
    <name type="scientific">Coniochaeta pulveracea</name>
    <dbReference type="NCBI Taxonomy" id="177199"/>
    <lineage>
        <taxon>Eukaryota</taxon>
        <taxon>Fungi</taxon>
        <taxon>Dikarya</taxon>
        <taxon>Ascomycota</taxon>
        <taxon>Pezizomycotina</taxon>
        <taxon>Sordariomycetes</taxon>
        <taxon>Sordariomycetidae</taxon>
        <taxon>Coniochaetales</taxon>
        <taxon>Coniochaetaceae</taxon>
        <taxon>Coniochaeta</taxon>
    </lineage>
</organism>
<keyword evidence="1" id="KW-0732">Signal</keyword>
<evidence type="ECO:0000256" key="1">
    <source>
        <dbReference type="SAM" id="SignalP"/>
    </source>
</evidence>
<dbReference type="EMBL" id="QVQW01000014">
    <property type="protein sequence ID" value="RKU46430.1"/>
    <property type="molecule type" value="Genomic_DNA"/>
</dbReference>
<keyword evidence="3" id="KW-1185">Reference proteome</keyword>
<dbReference type="AlphaFoldDB" id="A0A420YFH4"/>
<comment type="caution">
    <text evidence="2">The sequence shown here is derived from an EMBL/GenBank/DDBJ whole genome shotgun (WGS) entry which is preliminary data.</text>
</comment>
<evidence type="ECO:0008006" key="4">
    <source>
        <dbReference type="Google" id="ProtNLM"/>
    </source>
</evidence>
<proteinExistence type="predicted"/>
<dbReference type="OrthoDB" id="5182484at2759"/>
<sequence length="195" mass="21721">MVSFKWIFLTAAAATSVLAQDPPTGDDAAAAAYWNEASGADLVDSDPSVAKRDATLVHVARTDSGEATKDPYWGRHCHGKYNFPPCKTTCNRNNCFRSFLNARDGSDGKHCPKDAFGFCCAWNKADPWTKYWAYISGFLHHIAPYTDNCKNDKDKWYDVIGKIDDVCGCTLAHQVLVTPDNDYLALNYKPECKKH</sequence>
<evidence type="ECO:0000313" key="2">
    <source>
        <dbReference type="EMBL" id="RKU46430.1"/>
    </source>
</evidence>
<reference evidence="2 3" key="1">
    <citation type="submission" date="2018-08" db="EMBL/GenBank/DDBJ databases">
        <title>Draft genome of the lignicolous fungus Coniochaeta pulveracea.</title>
        <authorList>
            <person name="Borstlap C.J."/>
            <person name="De Witt R.N."/>
            <person name="Botha A."/>
            <person name="Volschenk H."/>
        </authorList>
    </citation>
    <scope>NUCLEOTIDE SEQUENCE [LARGE SCALE GENOMIC DNA]</scope>
    <source>
        <strain evidence="2 3">CAB683</strain>
    </source>
</reference>
<dbReference type="Proteomes" id="UP000275385">
    <property type="component" value="Unassembled WGS sequence"/>
</dbReference>
<evidence type="ECO:0000313" key="3">
    <source>
        <dbReference type="Proteomes" id="UP000275385"/>
    </source>
</evidence>
<feature type="chain" id="PRO_5019195725" description="Phospholipase A2 domain-containing protein" evidence="1">
    <location>
        <begin position="20"/>
        <end position="195"/>
    </location>
</feature>
<name>A0A420YFH4_9PEZI</name>
<gene>
    <name evidence="2" type="ORF">DL546_006468</name>
</gene>